<dbReference type="SMART" id="SM00448">
    <property type="entry name" value="REC"/>
    <property type="match status" value="1"/>
</dbReference>
<keyword evidence="1" id="KW-0597">Phosphoprotein</keyword>
<organism evidence="4 5">
    <name type="scientific">Flavobacterium arundinis</name>
    <dbReference type="NCBI Taxonomy" id="3139143"/>
    <lineage>
        <taxon>Bacteria</taxon>
        <taxon>Pseudomonadati</taxon>
        <taxon>Bacteroidota</taxon>
        <taxon>Flavobacteriia</taxon>
        <taxon>Flavobacteriales</taxon>
        <taxon>Flavobacteriaceae</taxon>
        <taxon>Flavobacterium</taxon>
    </lineage>
</organism>
<dbReference type="Proteomes" id="UP001464555">
    <property type="component" value="Unassembled WGS sequence"/>
</dbReference>
<dbReference type="Gene3D" id="2.40.50.1020">
    <property type="entry name" value="LytTr DNA-binding domain"/>
    <property type="match status" value="1"/>
</dbReference>
<reference evidence="4 5" key="1">
    <citation type="submission" date="2024-04" db="EMBL/GenBank/DDBJ databases">
        <title>Flavobacterium sp. DGU11 16S ribosomal RNA gene Genome sequencing and assembly.</title>
        <authorList>
            <person name="Park S."/>
        </authorList>
    </citation>
    <scope>NUCLEOTIDE SEQUENCE [LARGE SCALE GENOMIC DNA]</scope>
    <source>
        <strain evidence="4 5">DGU11</strain>
    </source>
</reference>
<dbReference type="PANTHER" id="PTHR37299:SF1">
    <property type="entry name" value="STAGE 0 SPORULATION PROTEIN A HOMOLOG"/>
    <property type="match status" value="1"/>
</dbReference>
<sequence length="238" mass="27527">MLSKLKCLIVDDEPLALSLLESYVLKTPFLELASKCSNAFEALEALDAGEIHVAFIDIQMPELTGLELSKSIKKSTKIIFTTAFNEYALEGFRLEALDYLMKPFGFDEFYRAALRAKEWFSLVGNTTVPTKEQFIFVKSEYRQLKIRLEEVMYFEGLKDYVKIWIRGEAKPVLSLLSLKSLEEQLPSSQFMRVHRSFIVALDKIEAIERNQIIILDQRITVAEQYKHGFQNFLSRNSF</sequence>
<dbReference type="PROSITE" id="PS50930">
    <property type="entry name" value="HTH_LYTTR"/>
    <property type="match status" value="1"/>
</dbReference>
<keyword evidence="4" id="KW-0238">DNA-binding</keyword>
<dbReference type="RefSeq" id="WP_341695142.1">
    <property type="nucleotide sequence ID" value="NZ_JBBYHR010000001.1"/>
</dbReference>
<feature type="domain" description="Response regulatory" evidence="2">
    <location>
        <begin position="6"/>
        <end position="117"/>
    </location>
</feature>
<evidence type="ECO:0000256" key="1">
    <source>
        <dbReference type="PROSITE-ProRule" id="PRU00169"/>
    </source>
</evidence>
<dbReference type="Pfam" id="PF04397">
    <property type="entry name" value="LytTR"/>
    <property type="match status" value="1"/>
</dbReference>
<gene>
    <name evidence="4" type="ORF">AAEO56_00975</name>
</gene>
<accession>A0ABU9HSC0</accession>
<dbReference type="InterPro" id="IPR007492">
    <property type="entry name" value="LytTR_DNA-bd_dom"/>
</dbReference>
<keyword evidence="5" id="KW-1185">Reference proteome</keyword>
<dbReference type="InterPro" id="IPR046947">
    <property type="entry name" value="LytR-like"/>
</dbReference>
<dbReference type="InterPro" id="IPR011006">
    <property type="entry name" value="CheY-like_superfamily"/>
</dbReference>
<name>A0ABU9HSC0_9FLAO</name>
<evidence type="ECO:0000259" key="2">
    <source>
        <dbReference type="PROSITE" id="PS50110"/>
    </source>
</evidence>
<dbReference type="PANTHER" id="PTHR37299">
    <property type="entry name" value="TRANSCRIPTIONAL REGULATOR-RELATED"/>
    <property type="match status" value="1"/>
</dbReference>
<dbReference type="SMART" id="SM00850">
    <property type="entry name" value="LytTR"/>
    <property type="match status" value="1"/>
</dbReference>
<feature type="modified residue" description="4-aspartylphosphate" evidence="1">
    <location>
        <position position="57"/>
    </location>
</feature>
<evidence type="ECO:0000313" key="4">
    <source>
        <dbReference type="EMBL" id="MEL1242817.1"/>
    </source>
</evidence>
<evidence type="ECO:0000313" key="5">
    <source>
        <dbReference type="Proteomes" id="UP001464555"/>
    </source>
</evidence>
<protein>
    <submittedName>
        <fullName evidence="4">LytTR family DNA-binding domain-containing protein</fullName>
    </submittedName>
</protein>
<evidence type="ECO:0000259" key="3">
    <source>
        <dbReference type="PROSITE" id="PS50930"/>
    </source>
</evidence>
<dbReference type="Pfam" id="PF00072">
    <property type="entry name" value="Response_reg"/>
    <property type="match status" value="1"/>
</dbReference>
<dbReference type="Gene3D" id="3.40.50.2300">
    <property type="match status" value="1"/>
</dbReference>
<dbReference type="SUPFAM" id="SSF52172">
    <property type="entry name" value="CheY-like"/>
    <property type="match status" value="1"/>
</dbReference>
<proteinExistence type="predicted"/>
<dbReference type="EMBL" id="JBBYHR010000001">
    <property type="protein sequence ID" value="MEL1242817.1"/>
    <property type="molecule type" value="Genomic_DNA"/>
</dbReference>
<dbReference type="GO" id="GO:0003677">
    <property type="term" value="F:DNA binding"/>
    <property type="evidence" value="ECO:0007669"/>
    <property type="project" value="UniProtKB-KW"/>
</dbReference>
<comment type="caution">
    <text evidence="4">The sequence shown here is derived from an EMBL/GenBank/DDBJ whole genome shotgun (WGS) entry which is preliminary data.</text>
</comment>
<dbReference type="InterPro" id="IPR001789">
    <property type="entry name" value="Sig_transdc_resp-reg_receiver"/>
</dbReference>
<feature type="domain" description="HTH LytTR-type" evidence="3">
    <location>
        <begin position="135"/>
        <end position="209"/>
    </location>
</feature>
<dbReference type="PROSITE" id="PS50110">
    <property type="entry name" value="RESPONSE_REGULATORY"/>
    <property type="match status" value="1"/>
</dbReference>